<dbReference type="GO" id="GO:0016491">
    <property type="term" value="F:oxidoreductase activity"/>
    <property type="evidence" value="ECO:0007669"/>
    <property type="project" value="InterPro"/>
</dbReference>
<evidence type="ECO:0000313" key="20">
    <source>
        <dbReference type="Proteomes" id="UP000318582"/>
    </source>
</evidence>
<evidence type="ECO:0000259" key="16">
    <source>
        <dbReference type="PROSITE" id="PS50836"/>
    </source>
</evidence>
<dbReference type="SMART" id="SM00665">
    <property type="entry name" value="B561"/>
    <property type="match status" value="1"/>
</dbReference>
<evidence type="ECO:0000256" key="8">
    <source>
        <dbReference type="ARBA" id="ARBA00022989"/>
    </source>
</evidence>
<evidence type="ECO:0000256" key="12">
    <source>
        <dbReference type="SAM" id="Phobius"/>
    </source>
</evidence>
<dbReference type="InterPro" id="IPR001199">
    <property type="entry name" value="Cyt_B5-like_heme/steroid-bd"/>
</dbReference>
<feature type="transmembrane region" description="Helical" evidence="12">
    <location>
        <begin position="383"/>
        <end position="402"/>
    </location>
</feature>
<dbReference type="Gene3D" id="3.10.120.10">
    <property type="entry name" value="Cytochrome b5-like heme/steroid binding domain"/>
    <property type="match status" value="1"/>
</dbReference>
<accession>A0A507EC67</accession>
<evidence type="ECO:0000256" key="6">
    <source>
        <dbReference type="ARBA" id="ARBA00022729"/>
    </source>
</evidence>
<keyword evidence="10 12" id="KW-0472">Membrane</keyword>
<keyword evidence="5 12" id="KW-0812">Transmembrane</keyword>
<dbReference type="Pfam" id="PF00970">
    <property type="entry name" value="FAD_binding_6"/>
    <property type="match status" value="1"/>
</dbReference>
<evidence type="ECO:0000256" key="10">
    <source>
        <dbReference type="ARBA" id="ARBA00023136"/>
    </source>
</evidence>
<evidence type="ECO:0000256" key="11">
    <source>
        <dbReference type="PROSITE-ProRule" id="PRU00192"/>
    </source>
</evidence>
<feature type="chain" id="PRO_5021486975" description="Cytochrome b5 heme-binding domain-containing protein" evidence="13">
    <location>
        <begin position="16"/>
        <end position="985"/>
    </location>
</feature>
<feature type="domain" description="SH3" evidence="14">
    <location>
        <begin position="777"/>
        <end position="838"/>
    </location>
</feature>
<sequence length="985" mass="109697">MRVVVLCSLVAGVLGQQLSEPKNIVEIGAYGQPRFRATELPDLTAYGPLSTLARHNGGEYTFGAYMENDAYVRFYLSLKGIPFGTPWFGIGFGESMLGADFIVAHLYNTSTVEVHEHVPRNQYAPPFASFNPTPWVMEPLNGGYVDGNFFVEVRKPLVPEPRPYDHETLVSGKNGESQRMIWAYNPASVRNHWTGFFAYHGENPGSQTGLPSEPDQTHGAMSVNFEQKTIQFIPVSQRIRRVAHASGMFVAWLVLFPAGAFWSRYMRFLPRWIWVHVGMQVLGVFLLIASVATIVATLGRVRFHAHSILGLIMISLLVLQLLMGLTNRTLLRTDLPATNRRRFVRLFHRINGYILLLASIAQVALGLRILYPIEEPRGDAFWIMYFLIVGFWVVLFGLTEAFRRLFFVIKTHRAGDMVEDGVAKYQLTGKPAGIEELAKRQDARHYPELKSYNWKTLDEAVSNGKLLVVADGRYVYDVSKWIFSHPGGQLILLAVAGTDVTSDYFNEAGYDAAEFTPPPLFPQQNTRRQTVSQFHEKLSEPIPSSQISVVSESFINTASLVLTQTDWYRISRARRTHVHTKLAIMRLSHLLVGEIISSPEKSSSDADTLVQMGRGFDRFEYRRYALTQKELLTDASQGSSNPIWRLRFCLLYPYETRDGQPEEFQPGECVEVQVRVDGVPAARYYSPVSGNITAFDLCVKQYPSHGVSACLCRERPGETQFKIRGPFGQSLVPPVLSSISSSVSVTSHPVPKGSILFVAGGTGITPFLQLLQHIFLPTGIPLKAASGYEPTMPDELAIAKGDNLVVRHHYMDGWAMGCNTKTGQEGVFPLPKTFPRYGPYVKLVLLNCVLTPGDMVGSELIDAVLLAYPQQFEVHHVIKAGVEDGRGQFSGFGYEGEISEPILKEAVSGAVPPSRPAETEDNAEHAVHDGLLRVAFVCGPPDFNTYVRGELENKFEYKPSDITVLSSLAPNRVEHGKINAKLSNC</sequence>
<dbReference type="InterPro" id="IPR017938">
    <property type="entry name" value="Riboflavin_synthase-like_b-brl"/>
</dbReference>
<feature type="domain" description="Cytochrome b5 heme-binding" evidence="15">
    <location>
        <begin position="449"/>
        <end position="504"/>
    </location>
</feature>
<feature type="transmembrane region" description="Helical" evidence="12">
    <location>
        <begin position="242"/>
        <end position="262"/>
    </location>
</feature>
<name>A0A507EC67_9FUNG</name>
<dbReference type="Pfam" id="PF00173">
    <property type="entry name" value="Cyt-b5"/>
    <property type="match status" value="1"/>
</dbReference>
<evidence type="ECO:0008006" key="21">
    <source>
        <dbReference type="Google" id="ProtNLM"/>
    </source>
</evidence>
<keyword evidence="8 12" id="KW-1133">Transmembrane helix</keyword>
<dbReference type="SUPFAM" id="SSF52343">
    <property type="entry name" value="Ferredoxin reductase-like, C-terminal NADP-linked domain"/>
    <property type="match status" value="1"/>
</dbReference>
<feature type="domain" description="DOMON" evidence="16">
    <location>
        <begin position="58"/>
        <end position="185"/>
    </location>
</feature>
<keyword evidence="3 11" id="KW-0728">SH3 domain</keyword>
<dbReference type="SUPFAM" id="SSF50044">
    <property type="entry name" value="SH3-domain"/>
    <property type="match status" value="1"/>
</dbReference>
<dbReference type="SMART" id="SM00326">
    <property type="entry name" value="SH3"/>
    <property type="match status" value="1"/>
</dbReference>
<evidence type="ECO:0000259" key="14">
    <source>
        <dbReference type="PROSITE" id="PS50002"/>
    </source>
</evidence>
<comment type="subcellular location">
    <subcellularLocation>
        <location evidence="2">Membrane</location>
    </subcellularLocation>
</comment>
<evidence type="ECO:0000256" key="1">
    <source>
        <dbReference type="ARBA" id="ARBA00001974"/>
    </source>
</evidence>
<comment type="cofactor">
    <cofactor evidence="1">
        <name>FAD</name>
        <dbReference type="ChEBI" id="CHEBI:57692"/>
    </cofactor>
</comment>
<dbReference type="GO" id="GO:0016020">
    <property type="term" value="C:membrane"/>
    <property type="evidence" value="ECO:0007669"/>
    <property type="project" value="UniProtKB-SubCell"/>
</dbReference>
<dbReference type="Pfam" id="PF00018">
    <property type="entry name" value="SH3_1"/>
    <property type="match status" value="1"/>
</dbReference>
<feature type="transmembrane region" description="Helical" evidence="12">
    <location>
        <begin position="274"/>
        <end position="296"/>
    </location>
</feature>
<dbReference type="PROSITE" id="PS50255">
    <property type="entry name" value="CYTOCHROME_B5_2"/>
    <property type="match status" value="1"/>
</dbReference>
<dbReference type="SMART" id="SM01117">
    <property type="entry name" value="Cyt-b5"/>
    <property type="match status" value="1"/>
</dbReference>
<evidence type="ECO:0000256" key="5">
    <source>
        <dbReference type="ARBA" id="ARBA00022692"/>
    </source>
</evidence>
<dbReference type="AlphaFoldDB" id="A0A507EC67"/>
<dbReference type="InterPro" id="IPR006593">
    <property type="entry name" value="Cyt_b561/ferric_Rdtase_TM"/>
</dbReference>
<dbReference type="CDD" id="cd09631">
    <property type="entry name" value="DOMON_DOH"/>
    <property type="match status" value="1"/>
</dbReference>
<evidence type="ECO:0000256" key="4">
    <source>
        <dbReference type="ARBA" id="ARBA00022448"/>
    </source>
</evidence>
<evidence type="ECO:0000259" key="18">
    <source>
        <dbReference type="PROSITE" id="PS51384"/>
    </source>
</evidence>
<keyword evidence="20" id="KW-1185">Reference proteome</keyword>
<dbReference type="EMBL" id="QEAQ01000008">
    <property type="protein sequence ID" value="TPX61351.1"/>
    <property type="molecule type" value="Genomic_DNA"/>
</dbReference>
<dbReference type="PANTHER" id="PTHR23130">
    <property type="entry name" value="CYTOCHROME B561 AND DOMON DOMAIN-CONTAINING PROTEIN"/>
    <property type="match status" value="1"/>
</dbReference>
<evidence type="ECO:0000256" key="9">
    <source>
        <dbReference type="ARBA" id="ARBA00023002"/>
    </source>
</evidence>
<keyword evidence="4" id="KW-0813">Transport</keyword>
<dbReference type="InterPro" id="IPR036400">
    <property type="entry name" value="Cyt_B5-like_heme/steroid_sf"/>
</dbReference>
<feature type="transmembrane region" description="Helical" evidence="12">
    <location>
        <begin position="352"/>
        <end position="371"/>
    </location>
</feature>
<dbReference type="Gene3D" id="1.20.120.1770">
    <property type="match status" value="1"/>
</dbReference>
<dbReference type="InterPro" id="IPR036028">
    <property type="entry name" value="SH3-like_dom_sf"/>
</dbReference>
<dbReference type="InterPro" id="IPR008333">
    <property type="entry name" value="Cbr1-like_FAD-bd_dom"/>
</dbReference>
<comment type="caution">
    <text evidence="19">The sequence shown here is derived from an EMBL/GenBank/DDBJ whole genome shotgun (WGS) entry which is preliminary data.</text>
</comment>
<feature type="domain" description="FAD-binding FR-type" evidence="18">
    <location>
        <begin position="619"/>
        <end position="733"/>
    </location>
</feature>
<dbReference type="InterPro" id="IPR017927">
    <property type="entry name" value="FAD-bd_FR_type"/>
</dbReference>
<evidence type="ECO:0000256" key="13">
    <source>
        <dbReference type="SAM" id="SignalP"/>
    </source>
</evidence>
<dbReference type="Gene3D" id="3.40.50.80">
    <property type="entry name" value="Nucleotide-binding domain of ferredoxin-NADP reductase (FNR) module"/>
    <property type="match status" value="1"/>
</dbReference>
<dbReference type="SUPFAM" id="SSF55856">
    <property type="entry name" value="Cytochrome b5-like heme/steroid binding domain"/>
    <property type="match status" value="1"/>
</dbReference>
<organism evidence="19 20">
    <name type="scientific">Powellomyces hirtus</name>
    <dbReference type="NCBI Taxonomy" id="109895"/>
    <lineage>
        <taxon>Eukaryota</taxon>
        <taxon>Fungi</taxon>
        <taxon>Fungi incertae sedis</taxon>
        <taxon>Chytridiomycota</taxon>
        <taxon>Chytridiomycota incertae sedis</taxon>
        <taxon>Chytridiomycetes</taxon>
        <taxon>Spizellomycetales</taxon>
        <taxon>Powellomycetaceae</taxon>
        <taxon>Powellomyces</taxon>
    </lineage>
</organism>
<keyword evidence="9" id="KW-0560">Oxidoreductase</keyword>
<dbReference type="PANTHER" id="PTHR23130:SF171">
    <property type="entry name" value="OS01G0895300 PROTEIN"/>
    <property type="match status" value="1"/>
</dbReference>
<evidence type="ECO:0000256" key="7">
    <source>
        <dbReference type="ARBA" id="ARBA00022982"/>
    </source>
</evidence>
<gene>
    <name evidence="19" type="ORF">PhCBS80983_g01149</name>
</gene>
<dbReference type="InterPro" id="IPR001452">
    <property type="entry name" value="SH3_domain"/>
</dbReference>
<dbReference type="InterPro" id="IPR039261">
    <property type="entry name" value="FNR_nucleotide-bd"/>
</dbReference>
<proteinExistence type="predicted"/>
<feature type="signal peptide" evidence="13">
    <location>
        <begin position="1"/>
        <end position="15"/>
    </location>
</feature>
<keyword evidence="7" id="KW-0249">Electron transport</keyword>
<dbReference type="InterPro" id="IPR045266">
    <property type="entry name" value="DOH_DOMON"/>
</dbReference>
<reference evidence="19 20" key="1">
    <citation type="journal article" date="2019" name="Sci. Rep.">
        <title>Comparative genomics of chytrid fungi reveal insights into the obligate biotrophic and pathogenic lifestyle of Synchytrium endobioticum.</title>
        <authorList>
            <person name="van de Vossenberg B.T.L.H."/>
            <person name="Warris S."/>
            <person name="Nguyen H.D.T."/>
            <person name="van Gent-Pelzer M.P.E."/>
            <person name="Joly D.L."/>
            <person name="van de Geest H.C."/>
            <person name="Bonants P.J.M."/>
            <person name="Smith D.S."/>
            <person name="Levesque C.A."/>
            <person name="van der Lee T.A.J."/>
        </authorList>
    </citation>
    <scope>NUCLEOTIDE SEQUENCE [LARGE SCALE GENOMIC DNA]</scope>
    <source>
        <strain evidence="19 20">CBS 809.83</strain>
    </source>
</reference>
<dbReference type="PROSITE" id="PS50939">
    <property type="entry name" value="CYTOCHROME_B561"/>
    <property type="match status" value="1"/>
</dbReference>
<dbReference type="STRING" id="109895.A0A507EC67"/>
<dbReference type="Gene3D" id="2.40.30.10">
    <property type="entry name" value="Translation factors"/>
    <property type="match status" value="1"/>
</dbReference>
<dbReference type="SUPFAM" id="SSF63380">
    <property type="entry name" value="Riboflavin synthase domain-like"/>
    <property type="match status" value="1"/>
</dbReference>
<dbReference type="PROSITE" id="PS50836">
    <property type="entry name" value="DOMON"/>
    <property type="match status" value="1"/>
</dbReference>
<feature type="domain" description="Cytochrome b561" evidence="17">
    <location>
        <begin position="214"/>
        <end position="405"/>
    </location>
</feature>
<dbReference type="InterPro" id="IPR005018">
    <property type="entry name" value="DOMON_domain"/>
</dbReference>
<evidence type="ECO:0000256" key="2">
    <source>
        <dbReference type="ARBA" id="ARBA00004370"/>
    </source>
</evidence>
<evidence type="ECO:0000256" key="3">
    <source>
        <dbReference type="ARBA" id="ARBA00022443"/>
    </source>
</evidence>
<dbReference type="Gene3D" id="2.30.30.40">
    <property type="entry name" value="SH3 Domains"/>
    <property type="match status" value="1"/>
</dbReference>
<dbReference type="Pfam" id="PF03188">
    <property type="entry name" value="Cytochrom_B561"/>
    <property type="match status" value="1"/>
</dbReference>
<evidence type="ECO:0000259" key="15">
    <source>
        <dbReference type="PROSITE" id="PS50255"/>
    </source>
</evidence>
<protein>
    <recommendedName>
        <fullName evidence="21">Cytochrome b5 heme-binding domain-containing protein</fullName>
    </recommendedName>
</protein>
<keyword evidence="6 13" id="KW-0732">Signal</keyword>
<feature type="transmembrane region" description="Helical" evidence="12">
    <location>
        <begin position="308"/>
        <end position="331"/>
    </location>
</feature>
<dbReference type="PROSITE" id="PS50002">
    <property type="entry name" value="SH3"/>
    <property type="match status" value="1"/>
</dbReference>
<dbReference type="Proteomes" id="UP000318582">
    <property type="component" value="Unassembled WGS sequence"/>
</dbReference>
<dbReference type="PROSITE" id="PS51384">
    <property type="entry name" value="FAD_FR"/>
    <property type="match status" value="1"/>
</dbReference>
<dbReference type="CDD" id="cd08760">
    <property type="entry name" value="Cyt_b561_FRRS1_like"/>
    <property type="match status" value="1"/>
</dbReference>
<evidence type="ECO:0000259" key="17">
    <source>
        <dbReference type="PROSITE" id="PS50939"/>
    </source>
</evidence>
<evidence type="ECO:0000313" key="19">
    <source>
        <dbReference type="EMBL" id="TPX61351.1"/>
    </source>
</evidence>